<dbReference type="AlphaFoldDB" id="A0A7K0CHQ0"/>
<dbReference type="Proteomes" id="UP000466345">
    <property type="component" value="Unassembled WGS sequence"/>
</dbReference>
<dbReference type="RefSeq" id="WP_153452623.1">
    <property type="nucleotide sequence ID" value="NZ_WEGJ01000010.1"/>
</dbReference>
<keyword evidence="1" id="KW-0732">Signal</keyword>
<evidence type="ECO:0000256" key="1">
    <source>
        <dbReference type="SAM" id="SignalP"/>
    </source>
</evidence>
<sequence>MRKTAIGAALSGALALSALGLSAAQADTGPERHVNTMPAQAKWDAAARNSVSALAADDTVVQSVVLNNGKDIPVGTTGVKTVPYTLTVADADGIVDARVNIWKGAAYEDPDQGFFQVDAANCVAVDVGHSKCTGSFDILTQDDLYYYLWNGLAGTWNVEVGVLDGAGNESWYEKFRTTKVLRTSKLTIDATPEPVVKGQTITLAGTLSRASWDDFKYHGLPDQSVRVETRKAPSTAYTSVKGIYSKTAGALRTTVTASVDAHYRFNFAGNPTTAVKITTGDYVGVK</sequence>
<feature type="signal peptide" evidence="1">
    <location>
        <begin position="1"/>
        <end position="26"/>
    </location>
</feature>
<dbReference type="OrthoDB" id="3296851at2"/>
<dbReference type="EMBL" id="WEGJ01000010">
    <property type="protein sequence ID" value="MQY13019.1"/>
    <property type="molecule type" value="Genomic_DNA"/>
</dbReference>
<gene>
    <name evidence="2" type="ORF">SRB5_31590</name>
</gene>
<reference evidence="2 3" key="1">
    <citation type="submission" date="2019-10" db="EMBL/GenBank/DDBJ databases">
        <title>Streptomyces smaragdinus sp. nov. and Streptomyces fabii sp. nov., isolated from the gut of fungus growing-termite Macrotermes natalensis.</title>
        <authorList>
            <person name="Schwitalla J."/>
            <person name="Benndorf R."/>
            <person name="Martin K."/>
            <person name="De Beer W."/>
            <person name="Kaster A.-K."/>
            <person name="Vollmers J."/>
            <person name="Poulsen M."/>
            <person name="Beemelmanns C."/>
        </authorList>
    </citation>
    <scope>NUCLEOTIDE SEQUENCE [LARGE SCALE GENOMIC DNA]</scope>
    <source>
        <strain evidence="2 3">RB5</strain>
    </source>
</reference>
<proteinExistence type="predicted"/>
<evidence type="ECO:0000313" key="2">
    <source>
        <dbReference type="EMBL" id="MQY13019.1"/>
    </source>
</evidence>
<evidence type="ECO:0000313" key="3">
    <source>
        <dbReference type="Proteomes" id="UP000466345"/>
    </source>
</evidence>
<comment type="caution">
    <text evidence="2">The sequence shown here is derived from an EMBL/GenBank/DDBJ whole genome shotgun (WGS) entry which is preliminary data.</text>
</comment>
<evidence type="ECO:0008006" key="4">
    <source>
        <dbReference type="Google" id="ProtNLM"/>
    </source>
</evidence>
<keyword evidence="3" id="KW-1185">Reference proteome</keyword>
<organism evidence="2 3">
    <name type="scientific">Streptomyces smaragdinus</name>
    <dbReference type="NCBI Taxonomy" id="2585196"/>
    <lineage>
        <taxon>Bacteria</taxon>
        <taxon>Bacillati</taxon>
        <taxon>Actinomycetota</taxon>
        <taxon>Actinomycetes</taxon>
        <taxon>Kitasatosporales</taxon>
        <taxon>Streptomycetaceae</taxon>
        <taxon>Streptomyces</taxon>
    </lineage>
</organism>
<protein>
    <recommendedName>
        <fullName evidence="4">Calcium-binding protein</fullName>
    </recommendedName>
</protein>
<accession>A0A7K0CHQ0</accession>
<feature type="chain" id="PRO_5029587275" description="Calcium-binding protein" evidence="1">
    <location>
        <begin position="27"/>
        <end position="286"/>
    </location>
</feature>
<name>A0A7K0CHQ0_9ACTN</name>